<keyword evidence="1" id="KW-0805">Transcription regulation</keyword>
<dbReference type="RefSeq" id="WP_181954800.1">
    <property type="nucleotide sequence ID" value="NZ_CAACYD010000005.1"/>
</dbReference>
<dbReference type="PANTHER" id="PTHR33164">
    <property type="entry name" value="TRANSCRIPTIONAL REGULATOR, MARR FAMILY"/>
    <property type="match status" value="1"/>
</dbReference>
<dbReference type="SUPFAM" id="SSF46785">
    <property type="entry name" value="Winged helix' DNA-binding domain"/>
    <property type="match status" value="1"/>
</dbReference>
<dbReference type="Gene3D" id="1.10.10.10">
    <property type="entry name" value="Winged helix-like DNA-binding domain superfamily/Winged helix DNA-binding domain"/>
    <property type="match status" value="1"/>
</dbReference>
<dbReference type="InterPro" id="IPR036388">
    <property type="entry name" value="WH-like_DNA-bd_sf"/>
</dbReference>
<evidence type="ECO:0000256" key="3">
    <source>
        <dbReference type="ARBA" id="ARBA00023163"/>
    </source>
</evidence>
<dbReference type="AlphaFoldDB" id="A0ABD7UYY0"/>
<keyword evidence="3" id="KW-0804">Transcription</keyword>
<gene>
    <name evidence="5" type="ORF">NCTC8139_00780</name>
</gene>
<name>A0ABD7UYY0_9ACTN</name>
<evidence type="ECO:0000313" key="6">
    <source>
        <dbReference type="Proteomes" id="UP000360750"/>
    </source>
</evidence>
<keyword evidence="2" id="KW-0238">DNA-binding</keyword>
<evidence type="ECO:0000313" key="5">
    <source>
        <dbReference type="EMBL" id="VFA81921.1"/>
    </source>
</evidence>
<evidence type="ECO:0000256" key="1">
    <source>
        <dbReference type="ARBA" id="ARBA00023015"/>
    </source>
</evidence>
<dbReference type="EMBL" id="CAACYD010000005">
    <property type="protein sequence ID" value="VFA81921.1"/>
    <property type="molecule type" value="Genomic_DNA"/>
</dbReference>
<evidence type="ECO:0000259" key="4">
    <source>
        <dbReference type="PROSITE" id="PS50995"/>
    </source>
</evidence>
<proteinExistence type="predicted"/>
<dbReference type="InterPro" id="IPR023187">
    <property type="entry name" value="Tscrpt_reg_MarR-type_CS"/>
</dbReference>
<comment type="caution">
    <text evidence="5">The sequence shown here is derived from an EMBL/GenBank/DDBJ whole genome shotgun (WGS) entry which is preliminary data.</text>
</comment>
<organism evidence="5 6">
    <name type="scientific">Gordonia paraffinivorans</name>
    <dbReference type="NCBI Taxonomy" id="175628"/>
    <lineage>
        <taxon>Bacteria</taxon>
        <taxon>Bacillati</taxon>
        <taxon>Actinomycetota</taxon>
        <taxon>Actinomycetes</taxon>
        <taxon>Mycobacteriales</taxon>
        <taxon>Gordoniaceae</taxon>
        <taxon>Gordonia</taxon>
    </lineage>
</organism>
<dbReference type="GO" id="GO:0006355">
    <property type="term" value="P:regulation of DNA-templated transcription"/>
    <property type="evidence" value="ECO:0007669"/>
    <property type="project" value="UniProtKB-ARBA"/>
</dbReference>
<dbReference type="PANTHER" id="PTHR33164:SF43">
    <property type="entry name" value="HTH-TYPE TRANSCRIPTIONAL REPRESSOR YETL"/>
    <property type="match status" value="1"/>
</dbReference>
<dbReference type="Pfam" id="PF12802">
    <property type="entry name" value="MarR_2"/>
    <property type="match status" value="1"/>
</dbReference>
<sequence>MPTTNSRRGVADPTATDPTATTVWFAMNGLVRDRARESRARITEVIDIPFSRFRALRRVAERPMTQRELAEGMGVDKSAMSGIVDDLVERGLVTREPEPSDRRCRLVTITDAGRRVVTEVIDNPAVAPSMFDALDGAELRQLAGLLDKLRRAAES</sequence>
<dbReference type="InterPro" id="IPR011991">
    <property type="entry name" value="ArsR-like_HTH"/>
</dbReference>
<evidence type="ECO:0000256" key="2">
    <source>
        <dbReference type="ARBA" id="ARBA00023125"/>
    </source>
</evidence>
<dbReference type="PRINTS" id="PR00598">
    <property type="entry name" value="HTHMARR"/>
</dbReference>
<dbReference type="GeneID" id="60748822"/>
<dbReference type="InterPro" id="IPR039422">
    <property type="entry name" value="MarR/SlyA-like"/>
</dbReference>
<dbReference type="InterPro" id="IPR000835">
    <property type="entry name" value="HTH_MarR-typ"/>
</dbReference>
<dbReference type="GO" id="GO:0003677">
    <property type="term" value="F:DNA binding"/>
    <property type="evidence" value="ECO:0007669"/>
    <property type="project" value="UniProtKB-KW"/>
</dbReference>
<dbReference type="Proteomes" id="UP000360750">
    <property type="component" value="Unassembled WGS sequence"/>
</dbReference>
<dbReference type="PROSITE" id="PS01117">
    <property type="entry name" value="HTH_MARR_1"/>
    <property type="match status" value="1"/>
</dbReference>
<reference evidence="5 6" key="1">
    <citation type="submission" date="2019-02" db="EMBL/GenBank/DDBJ databases">
        <authorList>
            <consortium name="Pathogen Informatics"/>
        </authorList>
    </citation>
    <scope>NUCLEOTIDE SEQUENCE [LARGE SCALE GENOMIC DNA]</scope>
    <source>
        <strain evidence="5 6">3012STDY6756503</strain>
    </source>
</reference>
<dbReference type="SMART" id="SM00347">
    <property type="entry name" value="HTH_MARR"/>
    <property type="match status" value="1"/>
</dbReference>
<dbReference type="CDD" id="cd00090">
    <property type="entry name" value="HTH_ARSR"/>
    <property type="match status" value="1"/>
</dbReference>
<feature type="domain" description="HTH marR-type" evidence="4">
    <location>
        <begin position="27"/>
        <end position="151"/>
    </location>
</feature>
<accession>A0ABD7UYY0</accession>
<dbReference type="PROSITE" id="PS50995">
    <property type="entry name" value="HTH_MARR_2"/>
    <property type="match status" value="1"/>
</dbReference>
<protein>
    <submittedName>
        <fullName evidence="5">Transcriptional regulator SlyA</fullName>
    </submittedName>
</protein>
<dbReference type="InterPro" id="IPR036390">
    <property type="entry name" value="WH_DNA-bd_sf"/>
</dbReference>